<feature type="transmembrane region" description="Helical" evidence="1">
    <location>
        <begin position="215"/>
        <end position="235"/>
    </location>
</feature>
<feature type="transmembrane region" description="Helical" evidence="1">
    <location>
        <begin position="92"/>
        <end position="112"/>
    </location>
</feature>
<protein>
    <submittedName>
        <fullName evidence="3">Conserved hypothetical membrane protein, DUF6 family</fullName>
    </submittedName>
</protein>
<feature type="transmembrane region" description="Helical" evidence="1">
    <location>
        <begin position="35"/>
        <end position="56"/>
    </location>
</feature>
<proteinExistence type="predicted"/>
<evidence type="ECO:0000313" key="4">
    <source>
        <dbReference type="Proteomes" id="UP000034616"/>
    </source>
</evidence>
<dbReference type="Gene3D" id="1.10.3730.20">
    <property type="match status" value="1"/>
</dbReference>
<dbReference type="Pfam" id="PF00892">
    <property type="entry name" value="EamA"/>
    <property type="match status" value="1"/>
</dbReference>
<keyword evidence="1" id="KW-0472">Membrane</keyword>
<dbReference type="GO" id="GO:0016020">
    <property type="term" value="C:membrane"/>
    <property type="evidence" value="ECO:0007669"/>
    <property type="project" value="InterPro"/>
</dbReference>
<reference evidence="3 4" key="1">
    <citation type="journal article" date="2015" name="Nature">
        <title>rRNA introns, odd ribosomes, and small enigmatic genomes across a large radiation of phyla.</title>
        <authorList>
            <person name="Brown C.T."/>
            <person name="Hug L.A."/>
            <person name="Thomas B.C."/>
            <person name="Sharon I."/>
            <person name="Castelle C.J."/>
            <person name="Singh A."/>
            <person name="Wilkins M.J."/>
            <person name="Williams K.H."/>
            <person name="Banfield J.F."/>
        </authorList>
    </citation>
    <scope>NUCLEOTIDE SEQUENCE [LARGE SCALE GENOMIC DNA]</scope>
</reference>
<dbReference type="InterPro" id="IPR000620">
    <property type="entry name" value="EamA_dom"/>
</dbReference>
<keyword evidence="1" id="KW-1133">Transmembrane helix</keyword>
<evidence type="ECO:0000259" key="2">
    <source>
        <dbReference type="Pfam" id="PF00892"/>
    </source>
</evidence>
<feature type="transmembrane region" description="Helical" evidence="1">
    <location>
        <begin position="277"/>
        <end position="295"/>
    </location>
</feature>
<dbReference type="SUPFAM" id="SSF103481">
    <property type="entry name" value="Multidrug resistance efflux transporter EmrE"/>
    <property type="match status" value="1"/>
</dbReference>
<comment type="caution">
    <text evidence="3">The sequence shown here is derived from an EMBL/GenBank/DDBJ whole genome shotgun (WGS) entry which is preliminary data.</text>
</comment>
<dbReference type="Proteomes" id="UP000034616">
    <property type="component" value="Unassembled WGS sequence"/>
</dbReference>
<accession>A0A0G0UET8</accession>
<dbReference type="AlphaFoldDB" id="A0A0G0UET8"/>
<evidence type="ECO:0000256" key="1">
    <source>
        <dbReference type="SAM" id="Phobius"/>
    </source>
</evidence>
<evidence type="ECO:0000313" key="3">
    <source>
        <dbReference type="EMBL" id="KKR87433.1"/>
    </source>
</evidence>
<dbReference type="EMBL" id="LCAH01000003">
    <property type="protein sequence ID" value="KKR87433.1"/>
    <property type="molecule type" value="Genomic_DNA"/>
</dbReference>
<organism evidence="3 4">
    <name type="scientific">Candidatus Uhrbacteria bacterium GW2011_GWC2_41_11</name>
    <dbReference type="NCBI Taxonomy" id="1618985"/>
    <lineage>
        <taxon>Bacteria</taxon>
        <taxon>Candidatus Uhriibacteriota</taxon>
    </lineage>
</organism>
<feature type="transmembrane region" description="Helical" evidence="1">
    <location>
        <begin position="174"/>
        <end position="195"/>
    </location>
</feature>
<gene>
    <name evidence="3" type="ORF">UU35_C0003G0060</name>
</gene>
<dbReference type="InterPro" id="IPR037185">
    <property type="entry name" value="EmrE-like"/>
</dbReference>
<feature type="transmembrane region" description="Helical" evidence="1">
    <location>
        <begin position="148"/>
        <end position="168"/>
    </location>
</feature>
<feature type="domain" description="EamA" evidence="2">
    <location>
        <begin position="2"/>
        <end position="134"/>
    </location>
</feature>
<keyword evidence="1" id="KW-0812">Transmembrane</keyword>
<name>A0A0G0UET8_9BACT</name>
<feature type="transmembrane region" description="Helical" evidence="1">
    <location>
        <begin position="62"/>
        <end position="80"/>
    </location>
</feature>
<feature type="transmembrane region" description="Helical" evidence="1">
    <location>
        <begin position="247"/>
        <end position="265"/>
    </location>
</feature>
<sequence length="296" mass="34629">MYWILVALLSPILHGGANVLDNHFSNHIFKQVWSLIFYSSLCNTLFLPLVLLIDIPKFPPPVLLPFFFLIGFIEILYCYPYYKALQNDDTSVVSALFALGKIFVPIFAFFFIGETLGIIQYIGFGIIVLASVALTLNHHERFRFNRSFIYMLICSILLALEGVLYKYLFNQVDWSTGFVWPIIFSFLFALCLWFFPFFRKDMRNQFTRFRHSFHLFFFEEFLTFSGSAASTYAIALVPLTMQKSIDPIQPFFVLFYAMLLKKHFPNFFKEKTDHQSVFKKMILFGIMILGIILVVR</sequence>
<feature type="transmembrane region" description="Helical" evidence="1">
    <location>
        <begin position="118"/>
        <end position="136"/>
    </location>
</feature>